<sequence>MNESAPATGEAHWFSFSCFRGNEAQSGNTSDKDVSGNIECSHPFSPVLSNLLIVQAKEALVTSSACLYHMPGPAMQVHCPS</sequence>
<comment type="caution">
    <text evidence="1">The sequence shown here is derived from an EMBL/GenBank/DDBJ whole genome shotgun (WGS) entry which is preliminary data.</text>
</comment>
<accession>A0ABV0PD57</accession>
<dbReference type="EMBL" id="JAHRIO010070656">
    <property type="protein sequence ID" value="MEQ2181403.1"/>
    <property type="molecule type" value="Genomic_DNA"/>
</dbReference>
<reference evidence="1 2" key="1">
    <citation type="submission" date="2021-06" db="EMBL/GenBank/DDBJ databases">
        <authorList>
            <person name="Palmer J.M."/>
        </authorList>
    </citation>
    <scope>NUCLEOTIDE SEQUENCE [LARGE SCALE GENOMIC DNA]</scope>
    <source>
        <strain evidence="1 2">GA_2019</strain>
        <tissue evidence="1">Muscle</tissue>
    </source>
</reference>
<name>A0ABV0PD57_9TELE</name>
<gene>
    <name evidence="1" type="ORF">GOODEAATRI_011309</name>
</gene>
<evidence type="ECO:0000313" key="1">
    <source>
        <dbReference type="EMBL" id="MEQ2181403.1"/>
    </source>
</evidence>
<proteinExistence type="predicted"/>
<organism evidence="1 2">
    <name type="scientific">Goodea atripinnis</name>
    <dbReference type="NCBI Taxonomy" id="208336"/>
    <lineage>
        <taxon>Eukaryota</taxon>
        <taxon>Metazoa</taxon>
        <taxon>Chordata</taxon>
        <taxon>Craniata</taxon>
        <taxon>Vertebrata</taxon>
        <taxon>Euteleostomi</taxon>
        <taxon>Actinopterygii</taxon>
        <taxon>Neopterygii</taxon>
        <taxon>Teleostei</taxon>
        <taxon>Neoteleostei</taxon>
        <taxon>Acanthomorphata</taxon>
        <taxon>Ovalentaria</taxon>
        <taxon>Atherinomorphae</taxon>
        <taxon>Cyprinodontiformes</taxon>
        <taxon>Goodeidae</taxon>
        <taxon>Goodea</taxon>
    </lineage>
</organism>
<evidence type="ECO:0000313" key="2">
    <source>
        <dbReference type="Proteomes" id="UP001476798"/>
    </source>
</evidence>
<protein>
    <submittedName>
        <fullName evidence="1">Uncharacterized protein</fullName>
    </submittedName>
</protein>
<dbReference type="Proteomes" id="UP001476798">
    <property type="component" value="Unassembled WGS sequence"/>
</dbReference>
<keyword evidence="2" id="KW-1185">Reference proteome</keyword>